<name>A0A6L6YNH6_9BURK</name>
<comment type="caution">
    <text evidence="3">The sequence shown here is derived from an EMBL/GenBank/DDBJ whole genome shotgun (WGS) entry which is preliminary data.</text>
</comment>
<dbReference type="OrthoDB" id="10017375at2"/>
<protein>
    <recommendedName>
        <fullName evidence="5">Periplasmic heavy metal sensor</fullName>
    </recommendedName>
</protein>
<accession>A0A6L6YNH6</accession>
<evidence type="ECO:0000256" key="1">
    <source>
        <dbReference type="SAM" id="MobiDB-lite"/>
    </source>
</evidence>
<evidence type="ECO:0008006" key="5">
    <source>
        <dbReference type="Google" id="ProtNLM"/>
    </source>
</evidence>
<dbReference type="EMBL" id="WSRP01000017">
    <property type="protein sequence ID" value="MVX56911.1"/>
    <property type="molecule type" value="Genomic_DNA"/>
</dbReference>
<feature type="signal peptide" evidence="2">
    <location>
        <begin position="1"/>
        <end position="26"/>
    </location>
</feature>
<reference evidence="3 4" key="1">
    <citation type="submission" date="2019-12" db="EMBL/GenBank/DDBJ databases">
        <title>Microbes associate with the intestines of laboratory mice.</title>
        <authorList>
            <person name="Navarre W."/>
            <person name="Wong E."/>
        </authorList>
    </citation>
    <scope>NUCLEOTIDE SEQUENCE [LARGE SCALE GENOMIC DNA]</scope>
    <source>
        <strain evidence="3 4">NM82_D38</strain>
    </source>
</reference>
<evidence type="ECO:0000313" key="4">
    <source>
        <dbReference type="Proteomes" id="UP000472580"/>
    </source>
</evidence>
<sequence>MAISKKTLTAAALTGILVLASGTAAAWCGGYRGNVQNYSCPQAGCTFNGPHNHYIPGRGCANAQQFHKTPKKAFGSYEQRKVYLRGLLNLTDAQKPAFDAYIAAADEAHNLRGQFKFDPNASRQDQLKARIENQKVRLAALEKVAQARADLVKALSAEQVQALEGFEARSHKRPQGKRPMAQNPLGFGPQGVHPHGAPVAPVAPRNF</sequence>
<proteinExistence type="predicted"/>
<feature type="chain" id="PRO_5026741380" description="Periplasmic heavy metal sensor" evidence="2">
    <location>
        <begin position="27"/>
        <end position="207"/>
    </location>
</feature>
<evidence type="ECO:0000256" key="2">
    <source>
        <dbReference type="SAM" id="SignalP"/>
    </source>
</evidence>
<organism evidence="3 4">
    <name type="scientific">Parasutterella muris</name>
    <dbReference type="NCBI Taxonomy" id="2565572"/>
    <lineage>
        <taxon>Bacteria</taxon>
        <taxon>Pseudomonadati</taxon>
        <taxon>Pseudomonadota</taxon>
        <taxon>Betaproteobacteria</taxon>
        <taxon>Burkholderiales</taxon>
        <taxon>Sutterellaceae</taxon>
        <taxon>Parasutterella</taxon>
    </lineage>
</organism>
<keyword evidence="2" id="KW-0732">Signal</keyword>
<dbReference type="AlphaFoldDB" id="A0A6L6YNH6"/>
<gene>
    <name evidence="3" type="ORF">E5987_06775</name>
</gene>
<keyword evidence="4" id="KW-1185">Reference proteome</keyword>
<feature type="region of interest" description="Disordered" evidence="1">
    <location>
        <begin position="166"/>
        <end position="207"/>
    </location>
</feature>
<feature type="compositionally biased region" description="Low complexity" evidence="1">
    <location>
        <begin position="191"/>
        <end position="207"/>
    </location>
</feature>
<evidence type="ECO:0000313" key="3">
    <source>
        <dbReference type="EMBL" id="MVX56911.1"/>
    </source>
</evidence>
<dbReference type="Proteomes" id="UP000472580">
    <property type="component" value="Unassembled WGS sequence"/>
</dbReference>
<dbReference type="RefSeq" id="WP_160335339.1">
    <property type="nucleotide sequence ID" value="NZ_CALPCR010000017.1"/>
</dbReference>